<name>A0A917ZKF2_9GAMM</name>
<dbReference type="PANTHER" id="PTHR35342:SF5">
    <property type="entry name" value="TRICARBOXYLIC TRANSPORT PROTEIN"/>
    <property type="match status" value="1"/>
</dbReference>
<dbReference type="PANTHER" id="PTHR35342">
    <property type="entry name" value="TRICARBOXYLIC TRANSPORT PROTEIN"/>
    <property type="match status" value="1"/>
</dbReference>
<dbReference type="InterPro" id="IPR002823">
    <property type="entry name" value="DUF112_TM"/>
</dbReference>
<feature type="transmembrane region" description="Helical" evidence="1">
    <location>
        <begin position="80"/>
        <end position="99"/>
    </location>
</feature>
<feature type="transmembrane region" description="Helical" evidence="1">
    <location>
        <begin position="143"/>
        <end position="161"/>
    </location>
</feature>
<feature type="transmembrane region" description="Helical" evidence="1">
    <location>
        <begin position="330"/>
        <end position="353"/>
    </location>
</feature>
<feature type="transmembrane region" description="Helical" evidence="1">
    <location>
        <begin position="406"/>
        <end position="432"/>
    </location>
</feature>
<feature type="transmembrane region" description="Helical" evidence="1">
    <location>
        <begin position="168"/>
        <end position="188"/>
    </location>
</feature>
<feature type="transmembrane region" description="Helical" evidence="1">
    <location>
        <begin position="44"/>
        <end position="74"/>
    </location>
</feature>
<feature type="transmembrane region" description="Helical" evidence="1">
    <location>
        <begin position="484"/>
        <end position="504"/>
    </location>
</feature>
<comment type="caution">
    <text evidence="3">The sequence shown here is derived from an EMBL/GenBank/DDBJ whole genome shotgun (WGS) entry which is preliminary data.</text>
</comment>
<feature type="transmembrane region" description="Helical" evidence="1">
    <location>
        <begin position="373"/>
        <end position="394"/>
    </location>
</feature>
<sequence length="521" mass="54664">MDILLNNLMSGISEIAHLNVILCLLAGSTLGVVIGAIPGLGPAVAIAVLLPATFSMTPLAGLSLLLGIYCGAWYSGSIPAILINTPGTPVAVLSTYDGYPMARQGLAKRALGIAFTSSFIGGMLSVLVLILLAGVLAGFAKNFGAAEFTMLTLFGIMLVIISSRGKVLATSFMLGIGLFLSTVGLGGATGMPRYTFGTTALLNGIPLVPVVLGIFAIAQALILIESSLTGAATQDTAARKKDDPSIGNQDAGVNWQSIKAVFEYPRTLLRSAGFGVGIGVLPGVGEFLAQFMSYVTAKRASRSPETFGKGNPEGLIASETANNAVTGAALVPLLALGIPGEALTAMMMSVFMVHNVFPGPRLFEQSPELVNGIYVSMLLMNIFIFVLLLSLTRWCSLVTRINPKVLGVTILALAFVGAYSVNLSLVDVWLALGFGVFGYLARRLGLPVFPLILAMVLGPIIETRLRQSLTISDGSLWIFVERPISLAVVSIMALILIFIASSAIRRKCARKKDEAGIMKPL</sequence>
<feature type="domain" description="DUF112" evidence="2">
    <location>
        <begin position="21"/>
        <end position="453"/>
    </location>
</feature>
<gene>
    <name evidence="3" type="ORF">GCM10011348_33920</name>
</gene>
<accession>A0A917ZKF2</accession>
<feature type="transmembrane region" description="Helical" evidence="1">
    <location>
        <begin position="15"/>
        <end position="37"/>
    </location>
</feature>
<reference evidence="3 4" key="1">
    <citation type="journal article" date="2014" name="Int. J. Syst. Evol. Microbiol.">
        <title>Complete genome sequence of Corynebacterium casei LMG S-19264T (=DSM 44701T), isolated from a smear-ripened cheese.</title>
        <authorList>
            <consortium name="US DOE Joint Genome Institute (JGI-PGF)"/>
            <person name="Walter F."/>
            <person name="Albersmeier A."/>
            <person name="Kalinowski J."/>
            <person name="Ruckert C."/>
        </authorList>
    </citation>
    <scope>NUCLEOTIDE SEQUENCE [LARGE SCALE GENOMIC DNA]</scope>
    <source>
        <strain evidence="3 4">CGMCC 1.7286</strain>
    </source>
</reference>
<feature type="transmembrane region" description="Helical" evidence="1">
    <location>
        <begin position="111"/>
        <end position="137"/>
    </location>
</feature>
<keyword evidence="1" id="KW-0472">Membrane</keyword>
<dbReference type="AlphaFoldDB" id="A0A917ZKF2"/>
<organism evidence="3 4">
    <name type="scientific">Marinobacterium nitratireducens</name>
    <dbReference type="NCBI Taxonomy" id="518897"/>
    <lineage>
        <taxon>Bacteria</taxon>
        <taxon>Pseudomonadati</taxon>
        <taxon>Pseudomonadota</taxon>
        <taxon>Gammaproteobacteria</taxon>
        <taxon>Oceanospirillales</taxon>
        <taxon>Oceanospirillaceae</taxon>
        <taxon>Marinobacterium</taxon>
    </lineage>
</organism>
<proteinExistence type="predicted"/>
<keyword evidence="4" id="KW-1185">Reference proteome</keyword>
<evidence type="ECO:0000259" key="2">
    <source>
        <dbReference type="Pfam" id="PF01970"/>
    </source>
</evidence>
<feature type="transmembrane region" description="Helical" evidence="1">
    <location>
        <begin position="200"/>
        <end position="224"/>
    </location>
</feature>
<dbReference type="RefSeq" id="WP_188861800.1">
    <property type="nucleotide sequence ID" value="NZ_BMLT01000009.1"/>
</dbReference>
<keyword evidence="1" id="KW-0812">Transmembrane</keyword>
<dbReference type="Proteomes" id="UP000599578">
    <property type="component" value="Unassembled WGS sequence"/>
</dbReference>
<dbReference type="Pfam" id="PF01970">
    <property type="entry name" value="TctA"/>
    <property type="match status" value="1"/>
</dbReference>
<keyword evidence="1" id="KW-1133">Transmembrane helix</keyword>
<evidence type="ECO:0000313" key="3">
    <source>
        <dbReference type="EMBL" id="GGO85423.1"/>
    </source>
</evidence>
<dbReference type="EMBL" id="BMLT01000009">
    <property type="protein sequence ID" value="GGO85423.1"/>
    <property type="molecule type" value="Genomic_DNA"/>
</dbReference>
<evidence type="ECO:0000256" key="1">
    <source>
        <dbReference type="SAM" id="Phobius"/>
    </source>
</evidence>
<evidence type="ECO:0000313" key="4">
    <source>
        <dbReference type="Proteomes" id="UP000599578"/>
    </source>
</evidence>
<protein>
    <recommendedName>
        <fullName evidence="2">DUF112 domain-containing protein</fullName>
    </recommendedName>
</protein>
<feature type="transmembrane region" description="Helical" evidence="1">
    <location>
        <begin position="444"/>
        <end position="463"/>
    </location>
</feature>